<evidence type="ECO:0000313" key="3">
    <source>
        <dbReference type="Proteomes" id="UP000076727"/>
    </source>
</evidence>
<reference evidence="2 3" key="1">
    <citation type="journal article" date="2016" name="Mol. Biol. Evol.">
        <title>Comparative Genomics of Early-Diverging Mushroom-Forming Fungi Provides Insights into the Origins of Lignocellulose Decay Capabilities.</title>
        <authorList>
            <person name="Nagy L.G."/>
            <person name="Riley R."/>
            <person name="Tritt A."/>
            <person name="Adam C."/>
            <person name="Daum C."/>
            <person name="Floudas D."/>
            <person name="Sun H."/>
            <person name="Yadav J.S."/>
            <person name="Pangilinan J."/>
            <person name="Larsson K.H."/>
            <person name="Matsuura K."/>
            <person name="Barry K."/>
            <person name="Labutti K."/>
            <person name="Kuo R."/>
            <person name="Ohm R.A."/>
            <person name="Bhattacharya S.S."/>
            <person name="Shirouzu T."/>
            <person name="Yoshinaga Y."/>
            <person name="Martin F.M."/>
            <person name="Grigoriev I.V."/>
            <person name="Hibbett D.S."/>
        </authorList>
    </citation>
    <scope>NUCLEOTIDE SEQUENCE [LARGE SCALE GENOMIC DNA]</scope>
    <source>
        <strain evidence="2 3">L-15889</strain>
    </source>
</reference>
<dbReference type="EMBL" id="KV429054">
    <property type="protein sequence ID" value="KZT69991.1"/>
    <property type="molecule type" value="Genomic_DNA"/>
</dbReference>
<evidence type="ECO:0000256" key="1">
    <source>
        <dbReference type="SAM" id="MobiDB-lite"/>
    </source>
</evidence>
<evidence type="ECO:0000313" key="2">
    <source>
        <dbReference type="EMBL" id="KZT69991.1"/>
    </source>
</evidence>
<keyword evidence="3" id="KW-1185">Reference proteome</keyword>
<name>A0A165QVP6_9APHY</name>
<proteinExistence type="predicted"/>
<protein>
    <submittedName>
        <fullName evidence="2">Uncharacterized protein</fullName>
    </submittedName>
</protein>
<organism evidence="2 3">
    <name type="scientific">Daedalea quercina L-15889</name>
    <dbReference type="NCBI Taxonomy" id="1314783"/>
    <lineage>
        <taxon>Eukaryota</taxon>
        <taxon>Fungi</taxon>
        <taxon>Dikarya</taxon>
        <taxon>Basidiomycota</taxon>
        <taxon>Agaricomycotina</taxon>
        <taxon>Agaricomycetes</taxon>
        <taxon>Polyporales</taxon>
        <taxon>Fomitopsis</taxon>
    </lineage>
</organism>
<gene>
    <name evidence="2" type="ORF">DAEQUDRAFT_234890</name>
</gene>
<sequence>MNSSSFWLSRNLPSVGSQSALAGALTTLGRQHSIQFSHSLTCSRAFSSCSRLTALARVNTGSPSLWCGTVLYRVLGLLCLVEHTVRLRIASDVSSAECTERSIKHSTSPDQLRDAAHGRKS</sequence>
<feature type="region of interest" description="Disordered" evidence="1">
    <location>
        <begin position="101"/>
        <end position="121"/>
    </location>
</feature>
<feature type="compositionally biased region" description="Basic and acidic residues" evidence="1">
    <location>
        <begin position="111"/>
        <end position="121"/>
    </location>
</feature>
<dbReference type="AlphaFoldDB" id="A0A165QVP6"/>
<accession>A0A165QVP6</accession>
<dbReference type="Proteomes" id="UP000076727">
    <property type="component" value="Unassembled WGS sequence"/>
</dbReference>